<dbReference type="EMBL" id="JAPFFI010000006">
    <property type="protein sequence ID" value="KAJ6390100.1"/>
    <property type="molecule type" value="Genomic_DNA"/>
</dbReference>
<dbReference type="Proteomes" id="UP001141253">
    <property type="component" value="Chromosome 2"/>
</dbReference>
<reference evidence="1" key="2">
    <citation type="journal article" date="2023" name="Int. J. Mol. Sci.">
        <title>De Novo Assembly and Annotation of 11 Diverse Shrub Willow (Salix) Genomes Reveals Novel Gene Organization in Sex-Linked Regions.</title>
        <authorList>
            <person name="Hyden B."/>
            <person name="Feng K."/>
            <person name="Yates T.B."/>
            <person name="Jawdy S."/>
            <person name="Cereghino C."/>
            <person name="Smart L.B."/>
            <person name="Muchero W."/>
        </authorList>
    </citation>
    <scope>NUCLEOTIDE SEQUENCE</scope>
    <source>
        <tissue evidence="1">Shoot tip</tissue>
    </source>
</reference>
<accession>A0ABQ9BSD9</accession>
<keyword evidence="2" id="KW-1185">Reference proteome</keyword>
<name>A0ABQ9BSD9_9ROSI</name>
<protein>
    <submittedName>
        <fullName evidence="1">Uncharacterized protein</fullName>
    </submittedName>
</protein>
<organism evidence="1 2">
    <name type="scientific">Salix suchowensis</name>
    <dbReference type="NCBI Taxonomy" id="1278906"/>
    <lineage>
        <taxon>Eukaryota</taxon>
        <taxon>Viridiplantae</taxon>
        <taxon>Streptophyta</taxon>
        <taxon>Embryophyta</taxon>
        <taxon>Tracheophyta</taxon>
        <taxon>Spermatophyta</taxon>
        <taxon>Magnoliopsida</taxon>
        <taxon>eudicotyledons</taxon>
        <taxon>Gunneridae</taxon>
        <taxon>Pentapetalae</taxon>
        <taxon>rosids</taxon>
        <taxon>fabids</taxon>
        <taxon>Malpighiales</taxon>
        <taxon>Salicaceae</taxon>
        <taxon>Saliceae</taxon>
        <taxon>Salix</taxon>
    </lineage>
</organism>
<evidence type="ECO:0000313" key="2">
    <source>
        <dbReference type="Proteomes" id="UP001141253"/>
    </source>
</evidence>
<reference evidence="1" key="1">
    <citation type="submission" date="2022-10" db="EMBL/GenBank/DDBJ databases">
        <authorList>
            <person name="Hyden B.L."/>
            <person name="Feng K."/>
            <person name="Yates T."/>
            <person name="Jawdy S."/>
            <person name="Smart L.B."/>
            <person name="Muchero W."/>
        </authorList>
    </citation>
    <scope>NUCLEOTIDE SEQUENCE</scope>
    <source>
        <tissue evidence="1">Shoot tip</tissue>
    </source>
</reference>
<comment type="caution">
    <text evidence="1">The sequence shown here is derived from an EMBL/GenBank/DDBJ whole genome shotgun (WGS) entry which is preliminary data.</text>
</comment>
<proteinExistence type="predicted"/>
<evidence type="ECO:0000313" key="1">
    <source>
        <dbReference type="EMBL" id="KAJ6390100.1"/>
    </source>
</evidence>
<gene>
    <name evidence="1" type="ORF">OIU77_024337</name>
</gene>
<sequence length="114" mass="12913">MLVAGDNEMITGSTNVKPDSEMVSKMIRKVHWEGKYVWLNGEMVDVYDVTDVIEHERCGNAGSKDDAASTWVSLKAMSQRHTNRFTQTVQNIIEIVKEIEAEQQDPSYPLLVQV</sequence>